<evidence type="ECO:0000256" key="1">
    <source>
        <dbReference type="SAM" id="MobiDB-lite"/>
    </source>
</evidence>
<dbReference type="GO" id="GO:0004386">
    <property type="term" value="F:helicase activity"/>
    <property type="evidence" value="ECO:0007669"/>
    <property type="project" value="UniProtKB-KW"/>
</dbReference>
<accession>A0A930VS72</accession>
<organism evidence="4 5">
    <name type="scientific">Nocardioides agariphilus</name>
    <dbReference type="NCBI Taxonomy" id="433664"/>
    <lineage>
        <taxon>Bacteria</taxon>
        <taxon>Bacillati</taxon>
        <taxon>Actinomycetota</taxon>
        <taxon>Actinomycetes</taxon>
        <taxon>Propionibacteriales</taxon>
        <taxon>Nocardioidaceae</taxon>
        <taxon>Nocardioides</taxon>
    </lineage>
</organism>
<keyword evidence="4" id="KW-0547">Nucleotide-binding</keyword>
<keyword evidence="5" id="KW-1185">Reference proteome</keyword>
<dbReference type="AlphaFoldDB" id="A0A930VS72"/>
<comment type="caution">
    <text evidence="4">The sequence shown here is derived from an EMBL/GenBank/DDBJ whole genome shotgun (WGS) entry which is preliminary data.</text>
</comment>
<protein>
    <submittedName>
        <fullName evidence="4">Helicase C-terminal domain-containing protein</fullName>
    </submittedName>
</protein>
<keyword evidence="4" id="KW-0347">Helicase</keyword>
<name>A0A930VS72_9ACTN</name>
<dbReference type="Proteomes" id="UP000660668">
    <property type="component" value="Unassembled WGS sequence"/>
</dbReference>
<proteinExistence type="predicted"/>
<evidence type="ECO:0000313" key="4">
    <source>
        <dbReference type="EMBL" id="MBF4769956.1"/>
    </source>
</evidence>
<dbReference type="EMBL" id="JADKPO010000035">
    <property type="protein sequence ID" value="MBF4769956.1"/>
    <property type="molecule type" value="Genomic_DNA"/>
</dbReference>
<gene>
    <name evidence="4" type="ORF">ISU10_19465</name>
</gene>
<feature type="domain" description="WYL" evidence="2">
    <location>
        <begin position="704"/>
        <end position="766"/>
    </location>
</feature>
<evidence type="ECO:0000259" key="3">
    <source>
        <dbReference type="Pfam" id="PF13625"/>
    </source>
</evidence>
<evidence type="ECO:0000259" key="2">
    <source>
        <dbReference type="Pfam" id="PF13280"/>
    </source>
</evidence>
<dbReference type="InterPro" id="IPR026881">
    <property type="entry name" value="WYL_dom"/>
</dbReference>
<dbReference type="RefSeq" id="WP_194698101.1">
    <property type="nucleotide sequence ID" value="NZ_JADKPO010000035.1"/>
</dbReference>
<dbReference type="Pfam" id="PF13625">
    <property type="entry name" value="Helicase_C_3"/>
    <property type="match status" value="1"/>
</dbReference>
<sequence>MARSTPRSAKGPQGGASGASAAPAQFRTLADQLRAWPDDRLSRLLRERTDLATPAPQDSGQLASRAAARSSVPRALDLLTTAELTVLDALVAAGQTTQADLVAVVNAAPEAVADAVERLVDLALAWESTGGLRAVGGLTDLTRVPQGGLGGIRPFSTEHPDHADVQARLAELGEPARALLEHVDDNGGEATAGAARHTVLPEEAATPAEELLARKLLVPRPGGQVWVPGEVSVALRGGHTTRERVDVVPTLATSERDEAVVERTAAGAAFEVVRRVELLLEHWGVHPPAELRAGGLGVRELKAAAALLQVDEPTTALLVEVAAEARLLAGRYDDDGNPVFAPTEEFDAWTRRSTAVRWEGLTRAWLASPRLAGLVGQRDPVGRAHSALAPENTSVFAAETRRATLDQLAELPPGQVLAAGTGPASLVARLVWLRPRRPRTRADQVAWALREATMLGLVALGGVPPYARAWLAGEDCAELLAPLLPDPVDHVLLQADLTAVAPGPLEPDLARRLQVAAEVESRGGATVYRFTAASLRRALDIGWTAAELHAFVAGISRTPVPQPLSYLIDDTVRTYGTIRVGHAEAFVRADDEAALSELLAHPQAATLGLRRLAPTVLVSSTPIDVLLPRLRELGVAPAVEAPDGSLHVARPDVLRARTPRERSGPERATRESATVARVVAAVRAGDRAVAERPLDRPALTPTDAMTALRQAVASRASVLIAYVDNHGSSTERIVDPLGLEGGHLTALDHRSEEIRTFAVHRITSVTPVDNT</sequence>
<keyword evidence="4" id="KW-0067">ATP-binding</keyword>
<dbReference type="Pfam" id="PF13280">
    <property type="entry name" value="WYL"/>
    <property type="match status" value="1"/>
</dbReference>
<feature type="region of interest" description="Disordered" evidence="1">
    <location>
        <begin position="1"/>
        <end position="23"/>
    </location>
</feature>
<reference evidence="4" key="1">
    <citation type="submission" date="2020-11" db="EMBL/GenBank/DDBJ databases">
        <title>Nocardioides cynanchi sp. nov., isolated from soil of rhizosphere of Cynanchum wilfordii.</title>
        <authorList>
            <person name="Lee J.-S."/>
            <person name="Suh M.K."/>
            <person name="Kim J.-S."/>
        </authorList>
    </citation>
    <scope>NUCLEOTIDE SEQUENCE</scope>
    <source>
        <strain evidence="4">KCTC 19276</strain>
    </source>
</reference>
<dbReference type="InterPro" id="IPR032830">
    <property type="entry name" value="XPB/Ssl2_N"/>
</dbReference>
<dbReference type="PROSITE" id="PS52050">
    <property type="entry name" value="WYL"/>
    <property type="match status" value="1"/>
</dbReference>
<keyword evidence="4" id="KW-0378">Hydrolase</keyword>
<feature type="domain" description="Helicase XPB/Ssl2 N-terminal" evidence="3">
    <location>
        <begin position="491"/>
        <end position="613"/>
    </location>
</feature>
<evidence type="ECO:0000313" key="5">
    <source>
        <dbReference type="Proteomes" id="UP000660668"/>
    </source>
</evidence>